<accession>A0ABW1L8Z6</accession>
<name>A0ABW1L8Z6_9BACL</name>
<gene>
    <name evidence="1" type="ORF">ACFPYN_11925</name>
</gene>
<dbReference type="Proteomes" id="UP001596170">
    <property type="component" value="Unassembled WGS sequence"/>
</dbReference>
<evidence type="ECO:0008006" key="3">
    <source>
        <dbReference type="Google" id="ProtNLM"/>
    </source>
</evidence>
<comment type="caution">
    <text evidence="1">The sequence shown here is derived from an EMBL/GenBank/DDBJ whole genome shotgun (WGS) entry which is preliminary data.</text>
</comment>
<evidence type="ECO:0000313" key="2">
    <source>
        <dbReference type="Proteomes" id="UP001596170"/>
    </source>
</evidence>
<dbReference type="EMBL" id="JBHSRI010000018">
    <property type="protein sequence ID" value="MFC6040129.1"/>
    <property type="molecule type" value="Genomic_DNA"/>
</dbReference>
<reference evidence="2" key="1">
    <citation type="journal article" date="2019" name="Int. J. Syst. Evol. Microbiol.">
        <title>The Global Catalogue of Microorganisms (GCM) 10K type strain sequencing project: providing services to taxonomists for standard genome sequencing and annotation.</title>
        <authorList>
            <consortium name="The Broad Institute Genomics Platform"/>
            <consortium name="The Broad Institute Genome Sequencing Center for Infectious Disease"/>
            <person name="Wu L."/>
            <person name="Ma J."/>
        </authorList>
    </citation>
    <scope>NUCLEOTIDE SEQUENCE [LARGE SCALE GENOMIC DNA]</scope>
    <source>
        <strain evidence="2">CCUG 54527</strain>
    </source>
</reference>
<sequence length="214" mass="25250">MVLFGKDALFNLNKSGIEDYLNYLEEIESSIEKQNTIMEEQAKGILDEDFEEYLYHYEDEHYKYHTLFPTILRRSIFTSLYSYFEHMLIELCEDRVKLKATKGTGIEKAKTYLTSHYGLGKLFVGAEWNLIKQYSKVRNCFLHADGVVYLYSKEHEQREIHRFIDKTNGISLNQGDVIALDSVFCREFSDVAIDFLTRTYEEIKSKEKKHPDSF</sequence>
<protein>
    <recommendedName>
        <fullName evidence="3">Cthe-2314-like HEPN domain-containing protein</fullName>
    </recommendedName>
</protein>
<organism evidence="1 2">
    <name type="scientific">Paenisporosarcina macmurdoensis</name>
    <dbReference type="NCBI Taxonomy" id="212659"/>
    <lineage>
        <taxon>Bacteria</taxon>
        <taxon>Bacillati</taxon>
        <taxon>Bacillota</taxon>
        <taxon>Bacilli</taxon>
        <taxon>Bacillales</taxon>
        <taxon>Caryophanaceae</taxon>
        <taxon>Paenisporosarcina</taxon>
    </lineage>
</organism>
<dbReference type="RefSeq" id="WP_377734436.1">
    <property type="nucleotide sequence ID" value="NZ_JBHSRI010000018.1"/>
</dbReference>
<keyword evidence="2" id="KW-1185">Reference proteome</keyword>
<proteinExistence type="predicted"/>
<evidence type="ECO:0000313" key="1">
    <source>
        <dbReference type="EMBL" id="MFC6040129.1"/>
    </source>
</evidence>